<proteinExistence type="predicted"/>
<feature type="non-terminal residue" evidence="2">
    <location>
        <position position="52"/>
    </location>
</feature>
<organism evidence="2 3">
    <name type="scientific">Cirrhinus mrigala</name>
    <name type="common">Mrigala</name>
    <dbReference type="NCBI Taxonomy" id="683832"/>
    <lineage>
        <taxon>Eukaryota</taxon>
        <taxon>Metazoa</taxon>
        <taxon>Chordata</taxon>
        <taxon>Craniata</taxon>
        <taxon>Vertebrata</taxon>
        <taxon>Euteleostomi</taxon>
        <taxon>Actinopterygii</taxon>
        <taxon>Neopterygii</taxon>
        <taxon>Teleostei</taxon>
        <taxon>Ostariophysi</taxon>
        <taxon>Cypriniformes</taxon>
        <taxon>Cyprinidae</taxon>
        <taxon>Labeoninae</taxon>
        <taxon>Labeonini</taxon>
        <taxon>Cirrhinus</taxon>
    </lineage>
</organism>
<feature type="region of interest" description="Disordered" evidence="1">
    <location>
        <begin position="1"/>
        <end position="31"/>
    </location>
</feature>
<comment type="caution">
    <text evidence="2">The sequence shown here is derived from an EMBL/GenBank/DDBJ whole genome shotgun (WGS) entry which is preliminary data.</text>
</comment>
<protein>
    <submittedName>
        <fullName evidence="2">Uncharacterized protein</fullName>
    </submittedName>
</protein>
<evidence type="ECO:0000313" key="2">
    <source>
        <dbReference type="EMBL" id="KAL0185191.1"/>
    </source>
</evidence>
<feature type="compositionally biased region" description="Basic and acidic residues" evidence="1">
    <location>
        <begin position="1"/>
        <end position="10"/>
    </location>
</feature>
<name>A0ABD0QJD9_CIRMR</name>
<reference evidence="2 3" key="1">
    <citation type="submission" date="2024-05" db="EMBL/GenBank/DDBJ databases">
        <title>Genome sequencing and assembly of Indian major carp, Cirrhinus mrigala (Hamilton, 1822).</title>
        <authorList>
            <person name="Mohindra V."/>
            <person name="Chowdhury L.M."/>
            <person name="Lal K."/>
            <person name="Jena J.K."/>
        </authorList>
    </citation>
    <scope>NUCLEOTIDE SEQUENCE [LARGE SCALE GENOMIC DNA]</scope>
    <source>
        <strain evidence="2">CM1030</strain>
        <tissue evidence="2">Blood</tissue>
    </source>
</reference>
<dbReference type="AlphaFoldDB" id="A0ABD0QJD9"/>
<keyword evidence="3" id="KW-1185">Reference proteome</keyword>
<evidence type="ECO:0000313" key="3">
    <source>
        <dbReference type="Proteomes" id="UP001529510"/>
    </source>
</evidence>
<accession>A0ABD0QJD9</accession>
<gene>
    <name evidence="2" type="ORF">M9458_020888</name>
</gene>
<dbReference type="Proteomes" id="UP001529510">
    <property type="component" value="Unassembled WGS sequence"/>
</dbReference>
<dbReference type="EMBL" id="JAMKFB020000009">
    <property type="protein sequence ID" value="KAL0185191.1"/>
    <property type="molecule type" value="Genomic_DNA"/>
</dbReference>
<evidence type="ECO:0000256" key="1">
    <source>
        <dbReference type="SAM" id="MobiDB-lite"/>
    </source>
</evidence>
<feature type="non-terminal residue" evidence="2">
    <location>
        <position position="1"/>
    </location>
</feature>
<sequence length="52" mass="5722">RKARECSENAKRKHSKSSNGSLGRAENEQLKNGDVEAVTLFEVVSMGRSAMQ</sequence>